<dbReference type="PROSITE" id="PS50949">
    <property type="entry name" value="HTH_GNTR"/>
    <property type="match status" value="1"/>
</dbReference>
<dbReference type="InterPro" id="IPR008920">
    <property type="entry name" value="TF_FadR/GntR_C"/>
</dbReference>
<keyword evidence="2" id="KW-0238">DNA-binding</keyword>
<dbReference type="AlphaFoldDB" id="W4HMV4"/>
<comment type="caution">
    <text evidence="5">The sequence shown here is derived from an EMBL/GenBank/DDBJ whole genome shotgun (WGS) entry which is preliminary data.</text>
</comment>
<dbReference type="Pfam" id="PF04909">
    <property type="entry name" value="Amidohydro_2"/>
    <property type="match status" value="1"/>
</dbReference>
<keyword evidence="5" id="KW-0378">Hydrolase</keyword>
<name>W4HMV4_9RHOB</name>
<accession>W4HMV4</accession>
<keyword evidence="6" id="KW-1185">Reference proteome</keyword>
<evidence type="ECO:0000313" key="5">
    <source>
        <dbReference type="EMBL" id="ETW14097.1"/>
    </source>
</evidence>
<dbReference type="InterPro" id="IPR006680">
    <property type="entry name" value="Amidohydro-rel"/>
</dbReference>
<dbReference type="InterPro" id="IPR047874">
    <property type="entry name" value="GLI/LigI"/>
</dbReference>
<dbReference type="InterPro" id="IPR032466">
    <property type="entry name" value="Metal_Hydrolase"/>
</dbReference>
<keyword evidence="1" id="KW-0805">Transcription regulation</keyword>
<dbReference type="SMART" id="SM00345">
    <property type="entry name" value="HTH_GNTR"/>
    <property type="match status" value="1"/>
</dbReference>
<dbReference type="InterPro" id="IPR036390">
    <property type="entry name" value="WH_DNA-bd_sf"/>
</dbReference>
<feature type="domain" description="HTH gntR-type" evidence="4">
    <location>
        <begin position="12"/>
        <end position="80"/>
    </location>
</feature>
<dbReference type="SUPFAM" id="SSF46785">
    <property type="entry name" value="Winged helix' DNA-binding domain"/>
    <property type="match status" value="1"/>
</dbReference>
<dbReference type="SUPFAM" id="SSF51556">
    <property type="entry name" value="Metallo-dependent hydrolases"/>
    <property type="match status" value="1"/>
</dbReference>
<dbReference type="Gene3D" id="1.10.10.10">
    <property type="entry name" value="Winged helix-like DNA-binding domain superfamily/Winged helix DNA-binding domain"/>
    <property type="match status" value="1"/>
</dbReference>
<dbReference type="STRING" id="1379903.ATO8_04366"/>
<dbReference type="RefSeq" id="WP_205620746.1">
    <property type="nucleotide sequence ID" value="NZ_AQQW01000002.1"/>
</dbReference>
<dbReference type="SUPFAM" id="SSF48008">
    <property type="entry name" value="GntR ligand-binding domain-like"/>
    <property type="match status" value="1"/>
</dbReference>
<dbReference type="EMBL" id="AQQW01000002">
    <property type="protein sequence ID" value="ETW14097.1"/>
    <property type="molecule type" value="Genomic_DNA"/>
</dbReference>
<evidence type="ECO:0000256" key="1">
    <source>
        <dbReference type="ARBA" id="ARBA00023015"/>
    </source>
</evidence>
<dbReference type="SMART" id="SM00895">
    <property type="entry name" value="FCD"/>
    <property type="match status" value="1"/>
</dbReference>
<sequence length="543" mass="59867">MSMTFHKLSRPKSLPEEIAQQIRDQIAAGDLAPGARLPSEARLQAEFDVGRSAVREAISRLKDDGLVVTRQGVGAFVAEDPHGSKFRIQSTGPDLMTGLRYILEMRLEIEVAVAGMAARRRSKSDLRRLGDAVAALSAAVERQDGQPEAAQRTFWSAVAAAARNPHMNDLIRYLEGRFADRLQTVRVPQAGQGADLVAEYETIRAAIAAGDPDKARRAAWRHLLRAADRLGLRGLQGWDESRMTVIGDMTETEIPRCAAADPAPRPARFTPPPGSCDCHAHVFGPAETYPYVHGRTYTPPDAPLAQYRKMLDTLGIDRGVIVQPSVYGTDNRATLDAVRAGGDRYRAVVVVDEEVTEAELERMHAAGARGVRVNLIFRSGIEVSDVRKLADKIAPLDWHMQLLIDVSEFADLRDTLGSLPVDTVIDHIGHMPTSRGVDHPGFRDMLALLRDGRSWVKLSGSYRITSETETPYEDVAPLARAIVEANPDRVLWATDWPHPYVNVPMPNDGALLDMLADWVPDEETRRRILVDNPARLYGFDPVA</sequence>
<dbReference type="CDD" id="cd07377">
    <property type="entry name" value="WHTH_GntR"/>
    <property type="match status" value="1"/>
</dbReference>
<dbReference type="InterPro" id="IPR052358">
    <property type="entry name" value="Aro_Compnd_Degr_Hydrolases"/>
</dbReference>
<evidence type="ECO:0000259" key="4">
    <source>
        <dbReference type="PROSITE" id="PS50949"/>
    </source>
</evidence>
<dbReference type="Gene3D" id="3.20.20.140">
    <property type="entry name" value="Metal-dependent hydrolases"/>
    <property type="match status" value="1"/>
</dbReference>
<dbReference type="GO" id="GO:0016787">
    <property type="term" value="F:hydrolase activity"/>
    <property type="evidence" value="ECO:0007669"/>
    <property type="project" value="UniProtKB-KW"/>
</dbReference>
<dbReference type="Pfam" id="PF07729">
    <property type="entry name" value="FCD"/>
    <property type="match status" value="1"/>
</dbReference>
<gene>
    <name evidence="5" type="ORF">ATO8_04366</name>
</gene>
<organism evidence="5 6">
    <name type="scientific">Roseivivax marinus</name>
    <dbReference type="NCBI Taxonomy" id="1379903"/>
    <lineage>
        <taxon>Bacteria</taxon>
        <taxon>Pseudomonadati</taxon>
        <taxon>Pseudomonadota</taxon>
        <taxon>Alphaproteobacteria</taxon>
        <taxon>Rhodobacterales</taxon>
        <taxon>Roseobacteraceae</taxon>
        <taxon>Roseivivax</taxon>
    </lineage>
</organism>
<dbReference type="Pfam" id="PF00392">
    <property type="entry name" value="GntR"/>
    <property type="match status" value="1"/>
</dbReference>
<proteinExistence type="predicted"/>
<keyword evidence="3" id="KW-0804">Transcription</keyword>
<dbReference type="CDD" id="cd01311">
    <property type="entry name" value="PDC_hydrolase"/>
    <property type="match status" value="1"/>
</dbReference>
<dbReference type="PANTHER" id="PTHR35563:SF2">
    <property type="entry name" value="BARREL METAL-DEPENDENT HYDROLASE, PUTATIVE (AFU_ORTHOLOGUE AFUA_1G16240)-RELATED"/>
    <property type="match status" value="1"/>
</dbReference>
<dbReference type="PRINTS" id="PR00035">
    <property type="entry name" value="HTHGNTR"/>
</dbReference>
<dbReference type="eggNOG" id="COG3618">
    <property type="taxonomic scope" value="Bacteria"/>
</dbReference>
<evidence type="ECO:0000313" key="6">
    <source>
        <dbReference type="Proteomes" id="UP000019063"/>
    </source>
</evidence>
<evidence type="ECO:0000256" key="2">
    <source>
        <dbReference type="ARBA" id="ARBA00023125"/>
    </source>
</evidence>
<dbReference type="GO" id="GO:0003700">
    <property type="term" value="F:DNA-binding transcription factor activity"/>
    <property type="evidence" value="ECO:0007669"/>
    <property type="project" value="InterPro"/>
</dbReference>
<evidence type="ECO:0000256" key="3">
    <source>
        <dbReference type="ARBA" id="ARBA00023163"/>
    </source>
</evidence>
<dbReference type="Proteomes" id="UP000019063">
    <property type="component" value="Unassembled WGS sequence"/>
</dbReference>
<dbReference type="Gene3D" id="1.20.120.530">
    <property type="entry name" value="GntR ligand-binding domain-like"/>
    <property type="match status" value="1"/>
</dbReference>
<dbReference type="GO" id="GO:0003677">
    <property type="term" value="F:DNA binding"/>
    <property type="evidence" value="ECO:0007669"/>
    <property type="project" value="UniProtKB-KW"/>
</dbReference>
<dbReference type="PATRIC" id="fig|1317118.6.peg.903"/>
<protein>
    <submittedName>
        <fullName evidence="5">Transcriptional regulator, GntR family/amidohydrolase family protein</fullName>
    </submittedName>
</protein>
<reference evidence="5 6" key="1">
    <citation type="journal article" date="2014" name="Antonie Van Leeuwenhoek">
        <title>Roseivivax atlanticus sp. nov., isolated from surface seawater of the Atlantic Ocean.</title>
        <authorList>
            <person name="Li G."/>
            <person name="Lai Q."/>
            <person name="Liu X."/>
            <person name="Sun F."/>
            <person name="Shao Z."/>
        </authorList>
    </citation>
    <scope>NUCLEOTIDE SEQUENCE [LARGE SCALE GENOMIC DNA]</scope>
    <source>
        <strain evidence="5 6">22II-s10s</strain>
    </source>
</reference>
<dbReference type="InterPro" id="IPR000524">
    <property type="entry name" value="Tscrpt_reg_HTH_GntR"/>
</dbReference>
<dbReference type="PANTHER" id="PTHR35563">
    <property type="entry name" value="BARREL METAL-DEPENDENT HYDROLASE, PUTATIVE (AFU_ORTHOLOGUE AFUA_1G16240)-RELATED"/>
    <property type="match status" value="1"/>
</dbReference>
<dbReference type="InterPro" id="IPR036388">
    <property type="entry name" value="WH-like_DNA-bd_sf"/>
</dbReference>
<dbReference type="eggNOG" id="COG2186">
    <property type="taxonomic scope" value="Bacteria"/>
</dbReference>
<dbReference type="InterPro" id="IPR011711">
    <property type="entry name" value="GntR_C"/>
</dbReference>